<dbReference type="Proteomes" id="UP001597044">
    <property type="component" value="Unassembled WGS sequence"/>
</dbReference>
<comment type="similarity">
    <text evidence="1">Belongs to the DprA/Smf family.</text>
</comment>
<dbReference type="Gene3D" id="1.10.10.10">
    <property type="entry name" value="Winged helix-like DNA-binding domain superfamily/Winged helix DNA-binding domain"/>
    <property type="match status" value="1"/>
</dbReference>
<organism evidence="4 5">
    <name type="scientific">Paraperlucidibaca wandonensis</name>
    <dbReference type="NCBI Taxonomy" id="1268273"/>
    <lineage>
        <taxon>Bacteria</taxon>
        <taxon>Pseudomonadati</taxon>
        <taxon>Pseudomonadota</taxon>
        <taxon>Gammaproteobacteria</taxon>
        <taxon>Moraxellales</taxon>
        <taxon>Moraxellaceae</taxon>
        <taxon>Paraperlucidibaca</taxon>
    </lineage>
</organism>
<dbReference type="Pfam" id="PF17782">
    <property type="entry name" value="WHD_DprA"/>
    <property type="match status" value="1"/>
</dbReference>
<dbReference type="RefSeq" id="WP_379071666.1">
    <property type="nucleotide sequence ID" value="NZ_JBHTIT010000001.1"/>
</dbReference>
<proteinExistence type="inferred from homology"/>
<name>A0ABW3HIY6_9GAMM</name>
<evidence type="ECO:0000313" key="4">
    <source>
        <dbReference type="EMBL" id="MFD0950701.1"/>
    </source>
</evidence>
<dbReference type="Pfam" id="PF02481">
    <property type="entry name" value="DNA_processg_A"/>
    <property type="match status" value="1"/>
</dbReference>
<feature type="domain" description="Smf/DprA SLOG" evidence="2">
    <location>
        <begin position="99"/>
        <end position="303"/>
    </location>
</feature>
<protein>
    <submittedName>
        <fullName evidence="4">DNA-processing protein DprA</fullName>
    </submittedName>
</protein>
<dbReference type="InterPro" id="IPR057666">
    <property type="entry name" value="DrpA_SLOG"/>
</dbReference>
<accession>A0ABW3HIY6</accession>
<dbReference type="PANTHER" id="PTHR43022">
    <property type="entry name" value="PROTEIN SMF"/>
    <property type="match status" value="1"/>
</dbReference>
<dbReference type="InterPro" id="IPR003488">
    <property type="entry name" value="DprA"/>
</dbReference>
<comment type="caution">
    <text evidence="4">The sequence shown here is derived from an EMBL/GenBank/DDBJ whole genome shotgun (WGS) entry which is preliminary data.</text>
</comment>
<evidence type="ECO:0000259" key="2">
    <source>
        <dbReference type="Pfam" id="PF02481"/>
    </source>
</evidence>
<dbReference type="NCBIfam" id="TIGR00732">
    <property type="entry name" value="dprA"/>
    <property type="match status" value="1"/>
</dbReference>
<evidence type="ECO:0000256" key="1">
    <source>
        <dbReference type="ARBA" id="ARBA00006525"/>
    </source>
</evidence>
<evidence type="ECO:0000259" key="3">
    <source>
        <dbReference type="Pfam" id="PF17782"/>
    </source>
</evidence>
<reference evidence="5" key="1">
    <citation type="journal article" date="2019" name="Int. J. Syst. Evol. Microbiol.">
        <title>The Global Catalogue of Microorganisms (GCM) 10K type strain sequencing project: providing services to taxonomists for standard genome sequencing and annotation.</title>
        <authorList>
            <consortium name="The Broad Institute Genomics Platform"/>
            <consortium name="The Broad Institute Genome Sequencing Center for Infectious Disease"/>
            <person name="Wu L."/>
            <person name="Ma J."/>
        </authorList>
    </citation>
    <scope>NUCLEOTIDE SEQUENCE [LARGE SCALE GENOMIC DNA]</scope>
    <source>
        <strain evidence="5">CCUG 63419</strain>
    </source>
</reference>
<dbReference type="EMBL" id="JBHTIT010000001">
    <property type="protein sequence ID" value="MFD0950701.1"/>
    <property type="molecule type" value="Genomic_DNA"/>
</dbReference>
<dbReference type="InterPro" id="IPR036388">
    <property type="entry name" value="WH-like_DNA-bd_sf"/>
</dbReference>
<gene>
    <name evidence="4" type="primary">dprA</name>
    <name evidence="4" type="ORF">ACFQ0F_09915</name>
</gene>
<dbReference type="PANTHER" id="PTHR43022:SF1">
    <property type="entry name" value="PROTEIN SMF"/>
    <property type="match status" value="1"/>
</dbReference>
<dbReference type="SUPFAM" id="SSF102405">
    <property type="entry name" value="MCP/YpsA-like"/>
    <property type="match status" value="1"/>
</dbReference>
<keyword evidence="5" id="KW-1185">Reference proteome</keyword>
<sequence>MAMDGDAAIYIAAYLMLDQQAKRYRHWLALAKSPEHGMALLQRADASLRLNPEMEAVCRAWPDGREAEAVYAQWQHACRWLELPGSGLWLDNLADDLVHWPQGLKRCSEAERPPLLFYRGDEALLGLPQVAIVGSRAATARGLRMASAVANDLAQAGIAITSGLASGIDGAAHKGALAAGGKTIAVLGAGLDCIYPPQHRGLADDIIAHGGLIISEFVPRTPAKKYHFPRRNKVIAALSLGVLVVEAGPNSGSISTAKAAGNLARDIWAVPGPIDQLQYRGCHQLIRDNKAVLVEGSAHVLEDVVPRIQQWFGLEVEAPSRALSATADVRREPSAAAANLRDSLDWSSYSVDDLAQAQSMPMGQLLALLGELEVMGWLEAVSGGYQRVAP</sequence>
<evidence type="ECO:0000313" key="5">
    <source>
        <dbReference type="Proteomes" id="UP001597044"/>
    </source>
</evidence>
<dbReference type="InterPro" id="IPR041614">
    <property type="entry name" value="DprA_WH"/>
</dbReference>
<feature type="domain" description="DprA winged helix" evidence="3">
    <location>
        <begin position="329"/>
        <end position="384"/>
    </location>
</feature>
<dbReference type="Gene3D" id="3.40.50.450">
    <property type="match status" value="1"/>
</dbReference>